<feature type="domain" description="Rod shape-determining protein MreC beta-barrel core" evidence="6">
    <location>
        <begin position="125"/>
        <end position="278"/>
    </location>
</feature>
<sequence>MHKFFSNRKLVIMVICAIIAVGLIAGSLTLRKKDKTPAIQKIGNDVFGAVSRVIAMPAYGIQTVSTNINNFVSTYEENERLRKDIDDLNATHAENKSLEAENKELKELVGLKKTMSDYSLTAATVLTRSPSSWQDLITINKGTSSGIKKNQPVLSGTGLVGRVIEANYTTSKVELISDNNESANRFAIQVQATDGEYVNGIVTGYDKKTNQIIMGQITDEKTVKVGSSVTTSGLGGVTPKGLFVGKVIKVSKDDYGLASEIRIKPAAKLSNVNNVYIAKLN</sequence>
<reference evidence="8 10" key="2">
    <citation type="submission" date="2019-05" db="EMBL/GenBank/DDBJ databases">
        <title>The metagenome of a microbial culture collection derived from dairy environment covers the genomic content of the human microbiome.</title>
        <authorList>
            <person name="Roder T."/>
            <person name="Wuthrich D."/>
            <person name="Sattari Z."/>
            <person name="Von Ah U."/>
            <person name="Bar C."/>
            <person name="Ronchi F."/>
            <person name="Macpherson A.J."/>
            <person name="Ganal-Vonarburg S.C."/>
            <person name="Bruggmann R."/>
            <person name="Vergeres G."/>
        </authorList>
    </citation>
    <scope>NUCLEOTIDE SEQUENCE [LARGE SCALE GENOMIC DNA]</scope>
    <source>
        <strain evidence="8 10">FAM 18815</strain>
    </source>
</reference>
<dbReference type="PATRIC" id="fig|331679.3.peg.1550"/>
<evidence type="ECO:0000259" key="6">
    <source>
        <dbReference type="Pfam" id="PF04085"/>
    </source>
</evidence>
<evidence type="ECO:0000256" key="3">
    <source>
        <dbReference type="ARBA" id="ARBA00022960"/>
    </source>
</evidence>
<organism evidence="7 9">
    <name type="scientific">Pediococcus stilesii</name>
    <dbReference type="NCBI Taxonomy" id="331679"/>
    <lineage>
        <taxon>Bacteria</taxon>
        <taxon>Bacillati</taxon>
        <taxon>Bacillota</taxon>
        <taxon>Bacilli</taxon>
        <taxon>Lactobacillales</taxon>
        <taxon>Lactobacillaceae</taxon>
        <taxon>Pediococcus</taxon>
    </lineage>
</organism>
<evidence type="ECO:0000256" key="2">
    <source>
        <dbReference type="ARBA" id="ARBA00013855"/>
    </source>
</evidence>
<evidence type="ECO:0000313" key="10">
    <source>
        <dbReference type="Proteomes" id="UP000305541"/>
    </source>
</evidence>
<dbReference type="EMBL" id="VBTH01000002">
    <property type="protein sequence ID" value="TLQ05382.1"/>
    <property type="molecule type" value="Genomic_DNA"/>
</dbReference>
<dbReference type="GO" id="GO:0008360">
    <property type="term" value="P:regulation of cell shape"/>
    <property type="evidence" value="ECO:0007669"/>
    <property type="project" value="UniProtKB-KW"/>
</dbReference>
<keyword evidence="9" id="KW-1185">Reference proteome</keyword>
<dbReference type="Gene3D" id="2.40.10.340">
    <property type="entry name" value="Rod shape-determining protein MreC, domain 1"/>
    <property type="match status" value="1"/>
</dbReference>
<comment type="function">
    <text evidence="5">Involved in formation and maintenance of cell shape.</text>
</comment>
<proteinExistence type="inferred from homology"/>
<dbReference type="RefSeq" id="WP_057802479.1">
    <property type="nucleotide sequence ID" value="NZ_JQBX01000006.1"/>
</dbReference>
<evidence type="ECO:0000313" key="7">
    <source>
        <dbReference type="EMBL" id="KRN94335.1"/>
    </source>
</evidence>
<accession>A0A0R2KXN2</accession>
<dbReference type="InterPro" id="IPR042175">
    <property type="entry name" value="Cell/Rod_MreC_2"/>
</dbReference>
<dbReference type="EMBL" id="JQBX01000006">
    <property type="protein sequence ID" value="KRN94335.1"/>
    <property type="molecule type" value="Genomic_DNA"/>
</dbReference>
<comment type="similarity">
    <text evidence="1 5">Belongs to the MreC family.</text>
</comment>
<dbReference type="GO" id="GO:0005886">
    <property type="term" value="C:plasma membrane"/>
    <property type="evidence" value="ECO:0007669"/>
    <property type="project" value="TreeGrafter"/>
</dbReference>
<dbReference type="PIRSF" id="PIRSF038471">
    <property type="entry name" value="MreC"/>
    <property type="match status" value="1"/>
</dbReference>
<dbReference type="OrthoDB" id="9792313at2"/>
<evidence type="ECO:0000256" key="4">
    <source>
        <dbReference type="ARBA" id="ARBA00032089"/>
    </source>
</evidence>
<dbReference type="Proteomes" id="UP000051859">
    <property type="component" value="Unassembled WGS sequence"/>
</dbReference>
<gene>
    <name evidence="8" type="primary">mreC</name>
    <name evidence="8" type="ORF">FEZ51_01615</name>
    <name evidence="7" type="ORF">IV81_GL001515</name>
</gene>
<dbReference type="InterPro" id="IPR042177">
    <property type="entry name" value="Cell/Rod_1"/>
</dbReference>
<evidence type="ECO:0000256" key="5">
    <source>
        <dbReference type="PIRNR" id="PIRNR038471"/>
    </source>
</evidence>
<name>A0A0R2KXN2_9LACO</name>
<dbReference type="PANTHER" id="PTHR34138">
    <property type="entry name" value="CELL SHAPE-DETERMINING PROTEIN MREC"/>
    <property type="match status" value="1"/>
</dbReference>
<protein>
    <recommendedName>
        <fullName evidence="2 5">Cell shape-determining protein MreC</fullName>
    </recommendedName>
    <alternativeName>
        <fullName evidence="4 5">Cell shape protein MreC</fullName>
    </alternativeName>
</protein>
<dbReference type="AlphaFoldDB" id="A0A0R2KXN2"/>
<keyword evidence="3 5" id="KW-0133">Cell shape</keyword>
<dbReference type="InterPro" id="IPR055342">
    <property type="entry name" value="MreC_beta-barrel_core"/>
</dbReference>
<dbReference type="Gene3D" id="2.40.10.350">
    <property type="entry name" value="Rod shape-determining protein MreC, domain 2"/>
    <property type="match status" value="1"/>
</dbReference>
<dbReference type="NCBIfam" id="TIGR00219">
    <property type="entry name" value="mreC"/>
    <property type="match status" value="1"/>
</dbReference>
<dbReference type="InterPro" id="IPR007221">
    <property type="entry name" value="MreC"/>
</dbReference>
<dbReference type="STRING" id="331679.IV81_GL001515"/>
<dbReference type="Pfam" id="PF04085">
    <property type="entry name" value="MreC"/>
    <property type="match status" value="1"/>
</dbReference>
<evidence type="ECO:0000256" key="1">
    <source>
        <dbReference type="ARBA" id="ARBA00009369"/>
    </source>
</evidence>
<comment type="caution">
    <text evidence="7">The sequence shown here is derived from an EMBL/GenBank/DDBJ whole genome shotgun (WGS) entry which is preliminary data.</text>
</comment>
<evidence type="ECO:0000313" key="8">
    <source>
        <dbReference type="EMBL" id="TLQ05382.1"/>
    </source>
</evidence>
<reference evidence="7 9" key="1">
    <citation type="journal article" date="2015" name="Genome Announc.">
        <title>Expanding the biotechnology potential of lactobacilli through comparative genomics of 213 strains and associated genera.</title>
        <authorList>
            <person name="Sun Z."/>
            <person name="Harris H.M."/>
            <person name="McCann A."/>
            <person name="Guo C."/>
            <person name="Argimon S."/>
            <person name="Zhang W."/>
            <person name="Yang X."/>
            <person name="Jeffery I.B."/>
            <person name="Cooney J.C."/>
            <person name="Kagawa T.F."/>
            <person name="Liu W."/>
            <person name="Song Y."/>
            <person name="Salvetti E."/>
            <person name="Wrobel A."/>
            <person name="Rasinkangas P."/>
            <person name="Parkhill J."/>
            <person name="Rea M.C."/>
            <person name="O'Sullivan O."/>
            <person name="Ritari J."/>
            <person name="Douillard F.P."/>
            <person name="Paul Ross R."/>
            <person name="Yang R."/>
            <person name="Briner A.E."/>
            <person name="Felis G.E."/>
            <person name="de Vos W.M."/>
            <person name="Barrangou R."/>
            <person name="Klaenhammer T.R."/>
            <person name="Caufield P.W."/>
            <person name="Cui Y."/>
            <person name="Zhang H."/>
            <person name="O'Toole P.W."/>
        </authorList>
    </citation>
    <scope>NUCLEOTIDE SEQUENCE [LARGE SCALE GENOMIC DNA]</scope>
    <source>
        <strain evidence="7 9">DSM 18001</strain>
    </source>
</reference>
<evidence type="ECO:0000313" key="9">
    <source>
        <dbReference type="Proteomes" id="UP000051859"/>
    </source>
</evidence>
<dbReference type="PANTHER" id="PTHR34138:SF1">
    <property type="entry name" value="CELL SHAPE-DETERMINING PROTEIN MREC"/>
    <property type="match status" value="1"/>
</dbReference>
<dbReference type="Proteomes" id="UP000305541">
    <property type="component" value="Unassembled WGS sequence"/>
</dbReference>